<dbReference type="InterPro" id="IPR011583">
    <property type="entry name" value="Chitinase_II/V-like_cat"/>
</dbReference>
<dbReference type="InterPro" id="IPR001223">
    <property type="entry name" value="Glyco_hydro18_cat"/>
</dbReference>
<reference evidence="5" key="1">
    <citation type="submission" date="2010-11" db="EMBL/GenBank/DDBJ databases">
        <title>The genome sequence of Microbotryum violaceum strain p1A1 Lamole.</title>
        <authorList>
            <person name="Cuomo C."/>
            <person name="Perlin M."/>
            <person name="Young S.K."/>
            <person name="Zeng Q."/>
            <person name="Gargeya S."/>
            <person name="Alvarado L."/>
            <person name="Berlin A."/>
            <person name="Chapman S.B."/>
            <person name="Chen Z."/>
            <person name="Freedman E."/>
            <person name="Gellesch M."/>
            <person name="Goldberg J."/>
            <person name="Griggs A."/>
            <person name="Gujja S."/>
            <person name="Heilman E."/>
            <person name="Heiman D."/>
            <person name="Howarth C."/>
            <person name="Mehta T."/>
            <person name="Neiman D."/>
            <person name="Pearson M."/>
            <person name="Roberts A."/>
            <person name="Saif S."/>
            <person name="Shea T."/>
            <person name="Shenoy N."/>
            <person name="Sisk P."/>
            <person name="Stolte C."/>
            <person name="Sykes S."/>
            <person name="White J."/>
            <person name="Yandava C."/>
            <person name="Haas B."/>
            <person name="Nusbaum C."/>
            <person name="Birren B."/>
        </authorList>
    </citation>
    <scope>NUCLEOTIDE SEQUENCE [LARGE SCALE GENOMIC DNA]</scope>
    <source>
        <strain evidence="5">p1A1 Lamole</strain>
    </source>
</reference>
<dbReference type="PANTHER" id="PTHR11177">
    <property type="entry name" value="CHITINASE"/>
    <property type="match status" value="1"/>
</dbReference>
<dbReference type="GO" id="GO:0008061">
    <property type="term" value="F:chitin binding"/>
    <property type="evidence" value="ECO:0007669"/>
    <property type="project" value="InterPro"/>
</dbReference>
<keyword evidence="5" id="KW-1185">Reference proteome</keyword>
<dbReference type="PROSITE" id="PS51910">
    <property type="entry name" value="GH18_2"/>
    <property type="match status" value="1"/>
</dbReference>
<dbReference type="Gene3D" id="3.20.20.80">
    <property type="entry name" value="Glycosidases"/>
    <property type="match status" value="1"/>
</dbReference>
<dbReference type="OrthoDB" id="73875at2759"/>
<dbReference type="GO" id="GO:0006032">
    <property type="term" value="P:chitin catabolic process"/>
    <property type="evidence" value="ECO:0007669"/>
    <property type="project" value="TreeGrafter"/>
</dbReference>
<organism evidence="3">
    <name type="scientific">Microbotryum lychnidis-dioicae (strain p1A1 Lamole / MvSl-1064)</name>
    <name type="common">Anther smut fungus</name>
    <dbReference type="NCBI Taxonomy" id="683840"/>
    <lineage>
        <taxon>Eukaryota</taxon>
        <taxon>Fungi</taxon>
        <taxon>Dikarya</taxon>
        <taxon>Basidiomycota</taxon>
        <taxon>Pucciniomycotina</taxon>
        <taxon>Microbotryomycetes</taxon>
        <taxon>Microbotryales</taxon>
        <taxon>Microbotryaceae</taxon>
        <taxon>Microbotryum</taxon>
    </lineage>
</organism>
<dbReference type="PANTHER" id="PTHR11177:SF317">
    <property type="entry name" value="CHITINASE 12-RELATED"/>
    <property type="match status" value="1"/>
</dbReference>
<dbReference type="InterPro" id="IPR029070">
    <property type="entry name" value="Chitinase_insertion_sf"/>
</dbReference>
<evidence type="ECO:0000259" key="2">
    <source>
        <dbReference type="PROSITE" id="PS51910"/>
    </source>
</evidence>
<dbReference type="SUPFAM" id="SSF51445">
    <property type="entry name" value="(Trans)glycosidases"/>
    <property type="match status" value="1"/>
</dbReference>
<feature type="domain" description="GH18" evidence="2">
    <location>
        <begin position="20"/>
        <end position="378"/>
    </location>
</feature>
<evidence type="ECO:0000313" key="3">
    <source>
        <dbReference type="EMBL" id="KDE07800.1"/>
    </source>
</evidence>
<dbReference type="GO" id="GO:0005576">
    <property type="term" value="C:extracellular region"/>
    <property type="evidence" value="ECO:0007669"/>
    <property type="project" value="TreeGrafter"/>
</dbReference>
<dbReference type="EMBL" id="GL541655">
    <property type="protein sequence ID" value="KDE07800.1"/>
    <property type="molecule type" value="Genomic_DNA"/>
</dbReference>
<gene>
    <name evidence="3" type="ORF">MVLG_01897</name>
</gene>
<dbReference type="Proteomes" id="UP000017200">
    <property type="component" value="Unassembled WGS sequence"/>
</dbReference>
<evidence type="ECO:0000313" key="5">
    <source>
        <dbReference type="Proteomes" id="UP000017200"/>
    </source>
</evidence>
<keyword evidence="1" id="KW-0732">Signal</keyword>
<reference evidence="3" key="2">
    <citation type="submission" date="2010-11" db="EMBL/GenBank/DDBJ databases">
        <authorList>
            <consortium name="The Broad Institute Genome Sequencing Platform"/>
            <person name="Earl A."/>
            <person name="Ward D."/>
            <person name="Feldgarden M."/>
            <person name="Gevers D."/>
            <person name="Butler R."/>
            <person name="Young S.K."/>
            <person name="Zeng Q."/>
            <person name="Gargeya S."/>
            <person name="Fitzgerald M."/>
            <person name="Haas B."/>
            <person name="Abouelleil A."/>
            <person name="Alvarado L."/>
            <person name="Arachchi H.M."/>
            <person name="Berlin A."/>
            <person name="Brown A."/>
            <person name="Chapman S.B."/>
            <person name="Chen Z."/>
            <person name="Dunbar C."/>
            <person name="Freedman E."/>
            <person name="Gearin G."/>
            <person name="Gellesch M."/>
            <person name="Goldberg J."/>
            <person name="Griggs A."/>
            <person name="Gujja S."/>
            <person name="Heilman E."/>
            <person name="Heiman D."/>
            <person name="Howarth C."/>
            <person name="Larson L."/>
            <person name="Lui A."/>
            <person name="MacDonald P.J.P."/>
            <person name="Mehta T."/>
            <person name="Montmayeur A."/>
            <person name="Murphy C."/>
            <person name="Neiman D."/>
            <person name="Pearson M."/>
            <person name="Priest M."/>
            <person name="Roberts A."/>
            <person name="Saif S."/>
            <person name="Shea T."/>
            <person name="Shenoy N."/>
            <person name="Sisk P."/>
            <person name="Stolte C."/>
            <person name="Sykes S."/>
            <person name="White J."/>
            <person name="Yandava C."/>
            <person name="Wortman J."/>
            <person name="Nusbaum C."/>
            <person name="Birren B."/>
        </authorList>
    </citation>
    <scope>NUCLEOTIDE SEQUENCE</scope>
    <source>
        <strain evidence="3">P1A1 Lamole</strain>
    </source>
</reference>
<dbReference type="EnsemblFungi" id="MVLG_01897T0">
    <property type="protein sequence ID" value="MVLG_01897T0"/>
    <property type="gene ID" value="MVLG_01897"/>
</dbReference>
<accession>U5H3I3</accession>
<name>U5H3I3_USTV1</name>
<dbReference type="STRING" id="683840.U5H3I3"/>
<proteinExistence type="predicted"/>
<dbReference type="SMART" id="SM00636">
    <property type="entry name" value="Glyco_18"/>
    <property type="match status" value="1"/>
</dbReference>
<dbReference type="Gene3D" id="3.10.50.10">
    <property type="match status" value="1"/>
</dbReference>
<dbReference type="InterPro" id="IPR017853">
    <property type="entry name" value="GH"/>
</dbReference>
<dbReference type="SUPFAM" id="SSF54556">
    <property type="entry name" value="Chitinase insertion domain"/>
    <property type="match status" value="1"/>
</dbReference>
<evidence type="ECO:0000313" key="4">
    <source>
        <dbReference type="EnsemblFungi" id="MVLG_01897T0"/>
    </source>
</evidence>
<reference evidence="4" key="4">
    <citation type="submission" date="2015-06" db="UniProtKB">
        <authorList>
            <consortium name="EnsemblFungi"/>
        </authorList>
    </citation>
    <scope>IDENTIFICATION</scope>
</reference>
<evidence type="ECO:0000256" key="1">
    <source>
        <dbReference type="SAM" id="SignalP"/>
    </source>
</evidence>
<dbReference type="OMA" id="TNWTVHY"/>
<dbReference type="Pfam" id="PF00704">
    <property type="entry name" value="Glyco_hydro_18"/>
    <property type="match status" value="1"/>
</dbReference>
<dbReference type="GO" id="GO:0005975">
    <property type="term" value="P:carbohydrate metabolic process"/>
    <property type="evidence" value="ECO:0007669"/>
    <property type="project" value="InterPro"/>
</dbReference>
<dbReference type="HOGENOM" id="CLU_002833_6_1_1"/>
<sequence>MLLSTTLLASLLVAVSAKKGLLAAYYPASQVDAAIDWNVTDIGYYMAAVTAKNGLAFPAGKPGLADFVLRAHAHKKKAVLSIGGPEGSQYFSSLVRTETARAKFVEQILEVGRKYNTDGVDISWQFPTVHGNPKNEIDPKDSANLLKLLKDLRRSRPKEWLSAAVSPNGIFAPSGTTTLSNYQDFAEVVDAFNVMAYHYVGAWNEWTGPDSPSHQCGTGRSVTTDIERFIKAGFVANKIMLGIPSFGKAFTLHNNTLRTSVVYGDQQVPKKYQIRIRQRYETYNGADNTFVKLKAQGILKGEDGLTAGRGYKRHYDHCSRTPFLFNPGTKSFITYLDARSASYRAQIAVQQEYLGVFVSSIGLDNLAFNAIDKALKTPIDGFATD</sequence>
<dbReference type="EMBL" id="AEIJ01000187">
    <property type="status" value="NOT_ANNOTATED_CDS"/>
    <property type="molecule type" value="Genomic_DNA"/>
</dbReference>
<protein>
    <recommendedName>
        <fullName evidence="2">GH18 domain-containing protein</fullName>
    </recommendedName>
</protein>
<feature type="chain" id="PRO_5009724399" description="GH18 domain-containing protein" evidence="1">
    <location>
        <begin position="18"/>
        <end position="385"/>
    </location>
</feature>
<dbReference type="InParanoid" id="U5H3I3"/>
<dbReference type="SMR" id="U5H3I3"/>
<feature type="signal peptide" evidence="1">
    <location>
        <begin position="1"/>
        <end position="17"/>
    </location>
</feature>
<dbReference type="InterPro" id="IPR050314">
    <property type="entry name" value="Glycosyl_Hydrlase_18"/>
</dbReference>
<dbReference type="GO" id="GO:0004568">
    <property type="term" value="F:chitinase activity"/>
    <property type="evidence" value="ECO:0007669"/>
    <property type="project" value="TreeGrafter"/>
</dbReference>
<reference evidence="3 5" key="3">
    <citation type="journal article" date="2015" name="BMC Genomics">
        <title>Sex and parasites: genomic and transcriptomic analysis of Microbotryum lychnidis-dioicae, the biotrophic and plant-castrating anther smut fungus.</title>
        <authorList>
            <person name="Perlin M.H."/>
            <person name="Amselem J."/>
            <person name="Fontanillas E."/>
            <person name="Toh S.S."/>
            <person name="Chen Z."/>
            <person name="Goldberg J."/>
            <person name="Duplessis S."/>
            <person name="Henrissat B."/>
            <person name="Young S."/>
            <person name="Zeng Q."/>
            <person name="Aguileta G."/>
            <person name="Petit E."/>
            <person name="Badouin H."/>
            <person name="Andrews J."/>
            <person name="Razeeq D."/>
            <person name="Gabaldon T."/>
            <person name="Quesneville H."/>
            <person name="Giraud T."/>
            <person name="Hood M.E."/>
            <person name="Schultz D.J."/>
            <person name="Cuomo C.A."/>
        </authorList>
    </citation>
    <scope>NUCLEOTIDE SEQUENCE [LARGE SCALE GENOMIC DNA]</scope>
    <source>
        <strain evidence="3">P1A1 Lamole</strain>
        <strain evidence="5">p1A1 Lamole</strain>
    </source>
</reference>
<dbReference type="AlphaFoldDB" id="U5H3I3"/>